<feature type="transmembrane region" description="Helical" evidence="7">
    <location>
        <begin position="236"/>
        <end position="257"/>
    </location>
</feature>
<dbReference type="InterPro" id="IPR006707">
    <property type="entry name" value="T7SS_EccD"/>
</dbReference>
<evidence type="ECO:0000313" key="10">
    <source>
        <dbReference type="Proteomes" id="UP000619260"/>
    </source>
</evidence>
<proteinExistence type="inferred from homology"/>
<accession>A0A8J4DUQ9</accession>
<dbReference type="InterPro" id="IPR024962">
    <property type="entry name" value="YukD-like"/>
</dbReference>
<keyword evidence="10" id="KW-1185">Reference proteome</keyword>
<gene>
    <name evidence="9" type="ORF">Val02_72240</name>
</gene>
<dbReference type="NCBIfam" id="TIGR03920">
    <property type="entry name" value="T7SS_EccD"/>
    <property type="match status" value="1"/>
</dbReference>
<evidence type="ECO:0000256" key="6">
    <source>
        <dbReference type="ARBA" id="ARBA00023136"/>
    </source>
</evidence>
<evidence type="ECO:0000256" key="2">
    <source>
        <dbReference type="ARBA" id="ARBA00006162"/>
    </source>
</evidence>
<dbReference type="Proteomes" id="UP000619260">
    <property type="component" value="Unassembled WGS sequence"/>
</dbReference>
<feature type="transmembrane region" description="Helical" evidence="7">
    <location>
        <begin position="445"/>
        <end position="465"/>
    </location>
</feature>
<feature type="transmembrane region" description="Helical" evidence="7">
    <location>
        <begin position="149"/>
        <end position="170"/>
    </location>
</feature>
<sequence>MSAALNDRLCRVTVIGPDRRADLVVPVTVPVAELLPALLRHTSDPARRPEANATEQRSWVLQRLGQEPFAPTGTPESLDWLEGEQLHLRPAENPLPELDFDDLAEGIATHVNRRADRWRPEYRRVLFLALSAVCVGAIAGVLVDRQTVPAQVLGCGVLTVGFLVATLVSARRHPDGALALLFATAAAFFAAVGAWSAVDGDPGATAVTRPAVIAAAVAVVAVCAVLLLAQRTVARVLPALPLSTLLLGAAVVGVVSSVPPVSGMSQPEVAAVTVAVIYLGAVLAPRMAVKLSGLRGPQLPRTGAEMSYDIEPTESESVRARTDDADTYVTATLAAAAFVLPVLFVHTLRVPNWSGPALVSVVCCGLLLSARTFLGLWQRTALVAAGTAGVLMLVGRLSGTLSTGWYYLLLLTLVASIVPLVLAALRPWPRRMLPIWEYTATFFDVACGAAVLPILAQALGLYAWARGLFG</sequence>
<evidence type="ECO:0000256" key="3">
    <source>
        <dbReference type="ARBA" id="ARBA00022475"/>
    </source>
</evidence>
<dbReference type="RefSeq" id="WP_203903781.1">
    <property type="nucleotide sequence ID" value="NZ_BOPF01000035.1"/>
</dbReference>
<evidence type="ECO:0000256" key="1">
    <source>
        <dbReference type="ARBA" id="ARBA00004651"/>
    </source>
</evidence>
<evidence type="ECO:0000313" key="9">
    <source>
        <dbReference type="EMBL" id="GIJ50338.1"/>
    </source>
</evidence>
<keyword evidence="6 7" id="KW-0472">Membrane</keyword>
<keyword evidence="4 7" id="KW-0812">Transmembrane</keyword>
<dbReference type="PIRSF" id="PIRSF017804">
    <property type="entry name" value="Secretion_EccD1"/>
    <property type="match status" value="1"/>
</dbReference>
<evidence type="ECO:0000256" key="5">
    <source>
        <dbReference type="ARBA" id="ARBA00022989"/>
    </source>
</evidence>
<feature type="transmembrane region" description="Helical" evidence="7">
    <location>
        <begin position="405"/>
        <end position="425"/>
    </location>
</feature>
<reference evidence="9" key="1">
    <citation type="submission" date="2021-01" db="EMBL/GenBank/DDBJ databases">
        <title>Whole genome shotgun sequence of Virgisporangium aliadipatigenens NBRC 105644.</title>
        <authorList>
            <person name="Komaki H."/>
            <person name="Tamura T."/>
        </authorList>
    </citation>
    <scope>NUCLEOTIDE SEQUENCE</scope>
    <source>
        <strain evidence="9">NBRC 105644</strain>
    </source>
</reference>
<feature type="transmembrane region" description="Helical" evidence="7">
    <location>
        <begin position="381"/>
        <end position="399"/>
    </location>
</feature>
<keyword evidence="3" id="KW-1003">Cell membrane</keyword>
<feature type="transmembrane region" description="Helical" evidence="7">
    <location>
        <begin position="328"/>
        <end position="347"/>
    </location>
</feature>
<dbReference type="Gene3D" id="3.10.20.90">
    <property type="entry name" value="Phosphatidylinositol 3-kinase Catalytic Subunit, Chain A, domain 1"/>
    <property type="match status" value="1"/>
</dbReference>
<feature type="transmembrane region" description="Helical" evidence="7">
    <location>
        <begin position="125"/>
        <end position="143"/>
    </location>
</feature>
<dbReference type="InterPro" id="IPR044049">
    <property type="entry name" value="EccD_transm"/>
</dbReference>
<comment type="subcellular location">
    <subcellularLocation>
        <location evidence="1">Cell membrane</location>
        <topology evidence="1">Multi-pass membrane protein</topology>
    </subcellularLocation>
</comment>
<dbReference type="AlphaFoldDB" id="A0A8J4DUQ9"/>
<dbReference type="Pfam" id="PF19053">
    <property type="entry name" value="EccD"/>
    <property type="match status" value="1"/>
</dbReference>
<evidence type="ECO:0000256" key="7">
    <source>
        <dbReference type="SAM" id="Phobius"/>
    </source>
</evidence>
<name>A0A8J4DUQ9_9ACTN</name>
<feature type="domain" description="EccD-like transmembrane" evidence="8">
    <location>
        <begin position="124"/>
        <end position="468"/>
    </location>
</feature>
<comment type="caution">
    <text evidence="9">The sequence shown here is derived from an EMBL/GenBank/DDBJ whole genome shotgun (WGS) entry which is preliminary data.</text>
</comment>
<feature type="transmembrane region" description="Helical" evidence="7">
    <location>
        <begin position="210"/>
        <end position="229"/>
    </location>
</feature>
<dbReference type="GO" id="GO:0005886">
    <property type="term" value="C:plasma membrane"/>
    <property type="evidence" value="ECO:0007669"/>
    <property type="project" value="UniProtKB-SubCell"/>
</dbReference>
<keyword evidence="5 7" id="KW-1133">Transmembrane helix</keyword>
<evidence type="ECO:0000256" key="4">
    <source>
        <dbReference type="ARBA" id="ARBA00022692"/>
    </source>
</evidence>
<feature type="transmembrane region" description="Helical" evidence="7">
    <location>
        <begin position="269"/>
        <end position="289"/>
    </location>
</feature>
<feature type="transmembrane region" description="Helical" evidence="7">
    <location>
        <begin position="177"/>
        <end position="198"/>
    </location>
</feature>
<dbReference type="Pfam" id="PF08817">
    <property type="entry name" value="YukD"/>
    <property type="match status" value="1"/>
</dbReference>
<protein>
    <recommendedName>
        <fullName evidence="8">EccD-like transmembrane domain-containing protein</fullName>
    </recommendedName>
</protein>
<comment type="similarity">
    <text evidence="2">Belongs to the EccD/Snm4 family.</text>
</comment>
<evidence type="ECO:0000259" key="8">
    <source>
        <dbReference type="Pfam" id="PF19053"/>
    </source>
</evidence>
<organism evidence="9 10">
    <name type="scientific">Virgisporangium aliadipatigenens</name>
    <dbReference type="NCBI Taxonomy" id="741659"/>
    <lineage>
        <taxon>Bacteria</taxon>
        <taxon>Bacillati</taxon>
        <taxon>Actinomycetota</taxon>
        <taxon>Actinomycetes</taxon>
        <taxon>Micromonosporales</taxon>
        <taxon>Micromonosporaceae</taxon>
        <taxon>Virgisporangium</taxon>
    </lineage>
</organism>
<dbReference type="EMBL" id="BOPF01000035">
    <property type="protein sequence ID" value="GIJ50338.1"/>
    <property type="molecule type" value="Genomic_DNA"/>
</dbReference>